<evidence type="ECO:0000313" key="3">
    <source>
        <dbReference type="EMBL" id="KAJ7750863.1"/>
    </source>
</evidence>
<dbReference type="Pfam" id="PF21884">
    <property type="entry name" value="ZUO1-like_ZHD"/>
    <property type="match status" value="1"/>
</dbReference>
<feature type="compositionally biased region" description="Basic and acidic residues" evidence="1">
    <location>
        <begin position="117"/>
        <end position="129"/>
    </location>
</feature>
<reference evidence="3" key="1">
    <citation type="submission" date="2023-03" db="EMBL/GenBank/DDBJ databases">
        <title>Massive genome expansion in bonnet fungi (Mycena s.s.) driven by repeated elements and novel gene families across ecological guilds.</title>
        <authorList>
            <consortium name="Lawrence Berkeley National Laboratory"/>
            <person name="Harder C.B."/>
            <person name="Miyauchi S."/>
            <person name="Viragh M."/>
            <person name="Kuo A."/>
            <person name="Thoen E."/>
            <person name="Andreopoulos B."/>
            <person name="Lu D."/>
            <person name="Skrede I."/>
            <person name="Drula E."/>
            <person name="Henrissat B."/>
            <person name="Morin E."/>
            <person name="Kohler A."/>
            <person name="Barry K."/>
            <person name="LaButti K."/>
            <person name="Morin E."/>
            <person name="Salamov A."/>
            <person name="Lipzen A."/>
            <person name="Mereny Z."/>
            <person name="Hegedus B."/>
            <person name="Baldrian P."/>
            <person name="Stursova M."/>
            <person name="Weitz H."/>
            <person name="Taylor A."/>
            <person name="Grigoriev I.V."/>
            <person name="Nagy L.G."/>
            <person name="Martin F."/>
            <person name="Kauserud H."/>
        </authorList>
    </citation>
    <scope>NUCLEOTIDE SEQUENCE</scope>
    <source>
        <strain evidence="3">CBHHK182m</strain>
    </source>
</reference>
<protein>
    <recommendedName>
        <fullName evidence="2">Zuotin-like zuotin homology domain-containing protein</fullName>
    </recommendedName>
</protein>
<feature type="compositionally biased region" description="Basic and acidic residues" evidence="1">
    <location>
        <begin position="143"/>
        <end position="152"/>
    </location>
</feature>
<proteinExistence type="predicted"/>
<dbReference type="EMBL" id="JARKIB010000064">
    <property type="protein sequence ID" value="KAJ7750863.1"/>
    <property type="molecule type" value="Genomic_DNA"/>
</dbReference>
<feature type="compositionally biased region" description="Basic and acidic residues" evidence="1">
    <location>
        <begin position="274"/>
        <end position="283"/>
    </location>
</feature>
<feature type="compositionally biased region" description="Basic and acidic residues" evidence="1">
    <location>
        <begin position="237"/>
        <end position="258"/>
    </location>
</feature>
<feature type="region of interest" description="Disordered" evidence="1">
    <location>
        <begin position="96"/>
        <end position="182"/>
    </location>
</feature>
<feature type="region of interest" description="Disordered" evidence="1">
    <location>
        <begin position="209"/>
        <end position="283"/>
    </location>
</feature>
<dbReference type="InterPro" id="IPR054076">
    <property type="entry name" value="ZUO1-like_ZHD"/>
</dbReference>
<name>A0AAD7N9Y4_9AGAR</name>
<gene>
    <name evidence="3" type="ORF">B0H16DRAFT_1842098</name>
</gene>
<feature type="compositionally biased region" description="Basic and acidic residues" evidence="1">
    <location>
        <begin position="163"/>
        <end position="182"/>
    </location>
</feature>
<accession>A0AAD7N9Y4</accession>
<comment type="caution">
    <text evidence="3">The sequence shown here is derived from an EMBL/GenBank/DDBJ whole genome shotgun (WGS) entry which is preliminary data.</text>
</comment>
<feature type="compositionally biased region" description="Basic and acidic residues" evidence="1">
    <location>
        <begin position="209"/>
        <end position="218"/>
    </location>
</feature>
<dbReference type="AlphaFoldDB" id="A0AAD7N9Y4"/>
<dbReference type="Proteomes" id="UP001215598">
    <property type="component" value="Unassembled WGS sequence"/>
</dbReference>
<organism evidence="3 4">
    <name type="scientific">Mycena metata</name>
    <dbReference type="NCBI Taxonomy" id="1033252"/>
    <lineage>
        <taxon>Eukaryota</taxon>
        <taxon>Fungi</taxon>
        <taxon>Dikarya</taxon>
        <taxon>Basidiomycota</taxon>
        <taxon>Agaricomycotina</taxon>
        <taxon>Agaricomycetes</taxon>
        <taxon>Agaricomycetidae</taxon>
        <taxon>Agaricales</taxon>
        <taxon>Marasmiineae</taxon>
        <taxon>Mycenaceae</taxon>
        <taxon>Mycena</taxon>
    </lineage>
</organism>
<evidence type="ECO:0000259" key="2">
    <source>
        <dbReference type="Pfam" id="PF21884"/>
    </source>
</evidence>
<sequence length="283" mass="31073">MDLLPHAIPGIVAPEPPSLWSFREPPSCAFFILGIPAHGLPSTPTCGLLTGQPSPFSAQLSLSLAHTYTRTSLLHTPLVAHHRPCILPGNDRISMFQGTWPPPPQPAAAQPADDDSLDPKEWKEPDHSRPQPSALHRRKKVLHDHLDKKASDTTHPSAANISKFRDDKRYTEKKNKSERARRKEDIARVLGIVDLCLSVDPRIKHIKQHEKEAREAKKTAGAPGKKAPVSVAQAAKSKQEEEEKKRKEEEKAAKAEAKKAKKAAANAAKKARRAERAAEEGGA</sequence>
<evidence type="ECO:0000256" key="1">
    <source>
        <dbReference type="SAM" id="MobiDB-lite"/>
    </source>
</evidence>
<evidence type="ECO:0000313" key="4">
    <source>
        <dbReference type="Proteomes" id="UP001215598"/>
    </source>
</evidence>
<feature type="domain" description="Zuotin-like zuotin homology" evidence="2">
    <location>
        <begin position="160"/>
        <end position="204"/>
    </location>
</feature>
<feature type="compositionally biased region" description="Low complexity" evidence="1">
    <location>
        <begin position="219"/>
        <end position="236"/>
    </location>
</feature>
<keyword evidence="4" id="KW-1185">Reference proteome</keyword>